<dbReference type="OrthoDB" id="10527757at2759"/>
<feature type="region of interest" description="Disordered" evidence="1">
    <location>
        <begin position="495"/>
        <end position="1038"/>
    </location>
</feature>
<dbReference type="GeneID" id="8848342"/>
<keyword evidence="3" id="KW-1185">Reference proteome</keyword>
<gene>
    <name evidence="2" type="ORF">NAEGRDRAFT_46464</name>
</gene>
<sequence>MNKTPANSPASLSAFKKKFPTTTMNTPPPSPCSTITKTPKGAFVSSSSTPNQKSGMVKRNNFEAVPDIAKFHVPRPFAPSTSEKSESKFSFHIDKNQAEENCKKPSHAKLGLNISSLNSSFYDLSKALTNPISTNSTVSSIPTEKTPPESFIATRKYKVPPRSSTNQYLVSFETAHKKGVVCSSDLDPSSKPIKKTEALMEKRKILAQKLSLASRGASFSPISRVVKKEGSSFDSFPSTPTSTTTLPDEAFINVIQSGCVNDIMSKDIERTAQEGNQSVKDLLMNGYFLHSGRCVDLEALQQDICTQILMEDANANVEELASFFKLNVVLQLSYLPCTSYFNVPLERTCSMVGNVVKGLSIENDMKNVKAIADRLNEEFSLLETKSRDGDPNLVYSMKTANFPISTYIEKEADLQTSIEKLGSVHGCIITCILRMKLNGISQKELSKLPRCFRNADQYFLAKLICNDNLNRQFLSQGIWQLLSLELFDNDVNEATKQEDVESDEITSYFDPDFEPADNLEGFDHSQSNNLTENPNSGESEQTPEESNEKTDEETSTAEGNIDISSHQREAVAGNSEDEFSVEPLEEEVETLVETKDEQSQTTDPVLSQEETTQTDAILDEPKSTTEASTETTSTEQEPVKEKLKEEAVSEPTKENQEEINEDNISTDSSVIVEEPQEEVISEHVEVEPVEEESSAEPQVYIQQTGQEIFNLQGQMIEVKDPAAENQETKQVEKSGSENVVEEGKEAKENSVSSTSTSQIQEEEKTPSEDPPQQVGENTESNTPPVENVNTENVMTEEIATTKEETQPTVENEEKSEVTEPIVEEVVEQVENNTKEQAEPEETSLPSTEITTTVEETTEPETTNENIQRTTEDPKPGSVPLSQTVFDEPAKKETNESITQEQTVEVSIEQTENEPAETEKKESSESQIEEKTETEITTENINQNVTNEPTEKESSEPTVEEQTKEPETTIEKVSVEPTPESVPQTNEVPSSTPEKKVSESTESVSSPATKQSSTTEAKKENSPQQSKKNNRNNNKKKKK</sequence>
<feature type="compositionally biased region" description="Basic and acidic residues" evidence="1">
    <location>
        <begin position="717"/>
        <end position="748"/>
    </location>
</feature>
<feature type="compositionally biased region" description="Polar residues" evidence="1">
    <location>
        <begin position="44"/>
        <end position="54"/>
    </location>
</feature>
<feature type="compositionally biased region" description="Low complexity" evidence="1">
    <location>
        <begin position="847"/>
        <end position="864"/>
    </location>
</feature>
<dbReference type="InParanoid" id="D2V3T5"/>
<proteinExistence type="predicted"/>
<feature type="compositionally biased region" description="Basic and acidic residues" evidence="1">
    <location>
        <begin position="916"/>
        <end position="933"/>
    </location>
</feature>
<feature type="compositionally biased region" description="Basic and acidic residues" evidence="1">
    <location>
        <begin position="637"/>
        <end position="656"/>
    </location>
</feature>
<dbReference type="KEGG" id="ngr:NAEGRDRAFT_46464"/>
<feature type="compositionally biased region" description="Polar residues" evidence="1">
    <location>
        <begin position="599"/>
        <end position="615"/>
    </location>
</feature>
<evidence type="ECO:0000256" key="1">
    <source>
        <dbReference type="SAM" id="MobiDB-lite"/>
    </source>
</evidence>
<evidence type="ECO:0000313" key="2">
    <source>
        <dbReference type="EMBL" id="EFC48412.1"/>
    </source>
</evidence>
<feature type="compositionally biased region" description="Basic residues" evidence="1">
    <location>
        <begin position="1027"/>
        <end position="1038"/>
    </location>
</feature>
<feature type="compositionally biased region" description="Low complexity" evidence="1">
    <location>
        <begin position="781"/>
        <end position="797"/>
    </location>
</feature>
<accession>D2V3T5</accession>
<dbReference type="Proteomes" id="UP000006671">
    <property type="component" value="Unassembled WGS sequence"/>
</dbReference>
<feature type="compositionally biased region" description="Acidic residues" evidence="1">
    <location>
        <begin position="541"/>
        <end position="555"/>
    </location>
</feature>
<feature type="compositionally biased region" description="Polar residues" evidence="1">
    <location>
        <begin position="700"/>
        <end position="713"/>
    </location>
</feature>
<feature type="compositionally biased region" description="Basic and acidic residues" evidence="1">
    <location>
        <begin position="799"/>
        <end position="817"/>
    </location>
</feature>
<feature type="compositionally biased region" description="Low complexity" evidence="1">
    <location>
        <begin position="934"/>
        <end position="943"/>
    </location>
</feature>
<dbReference type="EMBL" id="GG738851">
    <property type="protein sequence ID" value="EFC48412.1"/>
    <property type="molecule type" value="Genomic_DNA"/>
</dbReference>
<reference evidence="2 3" key="1">
    <citation type="journal article" date="2010" name="Cell">
        <title>The genome of Naegleria gruberi illuminates early eukaryotic versatility.</title>
        <authorList>
            <person name="Fritz-Laylin L.K."/>
            <person name="Prochnik S.E."/>
            <person name="Ginger M.L."/>
            <person name="Dacks J.B."/>
            <person name="Carpenter M.L."/>
            <person name="Field M.C."/>
            <person name="Kuo A."/>
            <person name="Paredez A."/>
            <person name="Chapman J."/>
            <person name="Pham J."/>
            <person name="Shu S."/>
            <person name="Neupane R."/>
            <person name="Cipriano M."/>
            <person name="Mancuso J."/>
            <person name="Tu H."/>
            <person name="Salamov A."/>
            <person name="Lindquist E."/>
            <person name="Shapiro H."/>
            <person name="Lucas S."/>
            <person name="Grigoriev I.V."/>
            <person name="Cande W.Z."/>
            <person name="Fulton C."/>
            <person name="Rokhsar D.S."/>
            <person name="Dawson S.C."/>
        </authorList>
    </citation>
    <scope>NUCLEOTIDE SEQUENCE [LARGE SCALE GENOMIC DNA]</scope>
    <source>
        <strain evidence="2 3">NEG-M</strain>
    </source>
</reference>
<protein>
    <submittedName>
        <fullName evidence="2">Predicted protein</fullName>
    </submittedName>
</protein>
<dbReference type="AlphaFoldDB" id="D2V3T5"/>
<evidence type="ECO:0000313" key="3">
    <source>
        <dbReference type="Proteomes" id="UP000006671"/>
    </source>
</evidence>
<name>D2V3T5_NAEGR</name>
<feature type="compositionally biased region" description="Low complexity" evidence="1">
    <location>
        <begin position="624"/>
        <end position="635"/>
    </location>
</feature>
<feature type="region of interest" description="Disordered" evidence="1">
    <location>
        <begin position="1"/>
        <end position="58"/>
    </location>
</feature>
<dbReference type="VEuPathDB" id="AmoebaDB:NAEGRDRAFT_46464"/>
<feature type="compositionally biased region" description="Polar residues" evidence="1">
    <location>
        <begin position="1"/>
        <end position="11"/>
    </location>
</feature>
<feature type="compositionally biased region" description="Basic and acidic residues" evidence="1">
    <location>
        <begin position="948"/>
        <end position="973"/>
    </location>
</feature>
<feature type="compositionally biased region" description="Acidic residues" evidence="1">
    <location>
        <begin position="575"/>
        <end position="590"/>
    </location>
</feature>
<feature type="compositionally biased region" description="Polar residues" evidence="1">
    <location>
        <begin position="895"/>
        <end position="909"/>
    </location>
</feature>
<organism evidence="3">
    <name type="scientific">Naegleria gruberi</name>
    <name type="common">Amoeba</name>
    <dbReference type="NCBI Taxonomy" id="5762"/>
    <lineage>
        <taxon>Eukaryota</taxon>
        <taxon>Discoba</taxon>
        <taxon>Heterolobosea</taxon>
        <taxon>Tetramitia</taxon>
        <taxon>Eutetramitia</taxon>
        <taxon>Vahlkampfiidae</taxon>
        <taxon>Naegleria</taxon>
    </lineage>
</organism>
<feature type="compositionally biased region" description="Polar residues" evidence="1">
    <location>
        <begin position="524"/>
        <end position="540"/>
    </location>
</feature>
<dbReference type="RefSeq" id="XP_002681156.1">
    <property type="nucleotide sequence ID" value="XM_002681110.1"/>
</dbReference>